<comment type="cofactor">
    <cofactor evidence="8">
        <name>Zn(2+)</name>
        <dbReference type="ChEBI" id="CHEBI:29105"/>
    </cofactor>
    <text evidence="8">Binds 1 zinc ion per subunit.</text>
</comment>
<evidence type="ECO:0000313" key="11">
    <source>
        <dbReference type="Proteomes" id="UP000005239"/>
    </source>
</evidence>
<dbReference type="Pfam" id="PF00080">
    <property type="entry name" value="Sod_Cu"/>
    <property type="match status" value="1"/>
</dbReference>
<evidence type="ECO:0000313" key="10">
    <source>
        <dbReference type="EnsemblMetazoa" id="PPA10318a.1"/>
    </source>
</evidence>
<dbReference type="Proteomes" id="UP000005239">
    <property type="component" value="Unassembled WGS sequence"/>
</dbReference>
<keyword evidence="8" id="KW-0560">Oxidoreductase</keyword>
<dbReference type="Gene3D" id="2.60.40.200">
    <property type="entry name" value="Superoxide dismutase, copper/zinc binding domain"/>
    <property type="match status" value="1"/>
</dbReference>
<organism evidence="10 11">
    <name type="scientific">Pristionchus pacificus</name>
    <name type="common">Parasitic nematode worm</name>
    <dbReference type="NCBI Taxonomy" id="54126"/>
    <lineage>
        <taxon>Eukaryota</taxon>
        <taxon>Metazoa</taxon>
        <taxon>Ecdysozoa</taxon>
        <taxon>Nematoda</taxon>
        <taxon>Chromadorea</taxon>
        <taxon>Rhabditida</taxon>
        <taxon>Rhabditina</taxon>
        <taxon>Diplogasteromorpha</taxon>
        <taxon>Diplogasteroidea</taxon>
        <taxon>Neodiplogasteridae</taxon>
        <taxon>Pristionchus</taxon>
    </lineage>
</organism>
<evidence type="ECO:0000256" key="8">
    <source>
        <dbReference type="RuleBase" id="RU000393"/>
    </source>
</evidence>
<dbReference type="GO" id="GO:0005507">
    <property type="term" value="F:copper ion binding"/>
    <property type="evidence" value="ECO:0000318"/>
    <property type="project" value="GO_Central"/>
</dbReference>
<dbReference type="GO" id="GO:0004784">
    <property type="term" value="F:superoxide dismutase activity"/>
    <property type="evidence" value="ECO:0000318"/>
    <property type="project" value="GO_Central"/>
</dbReference>
<dbReference type="InterPro" id="IPR036423">
    <property type="entry name" value="SOD-like_Cu/Zn_dom_sf"/>
</dbReference>
<dbReference type="GO" id="GO:0019430">
    <property type="term" value="P:removal of superoxide radicals"/>
    <property type="evidence" value="ECO:0000318"/>
    <property type="project" value="GO_Central"/>
</dbReference>
<evidence type="ECO:0000256" key="4">
    <source>
        <dbReference type="ARBA" id="ARBA00022833"/>
    </source>
</evidence>
<keyword evidence="4 8" id="KW-0862">Zinc</keyword>
<evidence type="ECO:0000256" key="1">
    <source>
        <dbReference type="ARBA" id="ARBA00004239"/>
    </source>
</evidence>
<dbReference type="GO" id="GO:0005576">
    <property type="term" value="C:extracellular region"/>
    <property type="evidence" value="ECO:0007669"/>
    <property type="project" value="UniProtKB-SubCell"/>
</dbReference>
<keyword evidence="5" id="KW-0049">Antioxidant</keyword>
<dbReference type="SUPFAM" id="SSF49329">
    <property type="entry name" value="Cu,Zn superoxide dismutase-like"/>
    <property type="match status" value="1"/>
</dbReference>
<feature type="domain" description="Superoxide dismutase copper/zinc binding" evidence="9">
    <location>
        <begin position="56"/>
        <end position="189"/>
    </location>
</feature>
<evidence type="ECO:0000259" key="9">
    <source>
        <dbReference type="Pfam" id="PF00080"/>
    </source>
</evidence>
<dbReference type="InterPro" id="IPR001424">
    <property type="entry name" value="SOD_Cu_Zn_dom"/>
</dbReference>
<keyword evidence="11" id="KW-1185">Reference proteome</keyword>
<accession>A0A2A6BJF6</accession>
<dbReference type="OrthoDB" id="2015551at2759"/>
<dbReference type="EC" id="1.15.1.1" evidence="8"/>
<comment type="cofactor">
    <cofactor evidence="8">
        <name>Cu cation</name>
        <dbReference type="ChEBI" id="CHEBI:23378"/>
    </cofactor>
    <text evidence="8">Binds 1 copper ion per subunit.</text>
</comment>
<evidence type="ECO:0000256" key="5">
    <source>
        <dbReference type="ARBA" id="ARBA00022862"/>
    </source>
</evidence>
<dbReference type="PANTHER" id="PTHR10003">
    <property type="entry name" value="SUPEROXIDE DISMUTASE CU-ZN -RELATED"/>
    <property type="match status" value="1"/>
</dbReference>
<keyword evidence="6 8" id="KW-0186">Copper</keyword>
<comment type="subcellular location">
    <subcellularLocation>
        <location evidence="1">Secreted</location>
        <location evidence="1">Extracellular space</location>
    </subcellularLocation>
</comment>
<protein>
    <recommendedName>
        <fullName evidence="8">Superoxide dismutase [Cu-Zn]</fullName>
        <ecNumber evidence="8">1.15.1.1</ecNumber>
    </recommendedName>
</protein>
<reference evidence="11" key="1">
    <citation type="journal article" date="2008" name="Nat. Genet.">
        <title>The Pristionchus pacificus genome provides a unique perspective on nematode lifestyle and parasitism.</title>
        <authorList>
            <person name="Dieterich C."/>
            <person name="Clifton S.W."/>
            <person name="Schuster L.N."/>
            <person name="Chinwalla A."/>
            <person name="Delehaunty K."/>
            <person name="Dinkelacker I."/>
            <person name="Fulton L."/>
            <person name="Fulton R."/>
            <person name="Godfrey J."/>
            <person name="Minx P."/>
            <person name="Mitreva M."/>
            <person name="Roeseler W."/>
            <person name="Tian H."/>
            <person name="Witte H."/>
            <person name="Yang S.P."/>
            <person name="Wilson R.K."/>
            <person name="Sommer R.J."/>
        </authorList>
    </citation>
    <scope>NUCLEOTIDE SEQUENCE [LARGE SCALE GENOMIC DNA]</scope>
    <source>
        <strain evidence="11">PS312</strain>
    </source>
</reference>
<comment type="similarity">
    <text evidence="2 8">Belongs to the Cu-Zn superoxide dismutase family.</text>
</comment>
<keyword evidence="7" id="KW-1015">Disulfide bond</keyword>
<dbReference type="InterPro" id="IPR024134">
    <property type="entry name" value="SOD_Cu/Zn_/chaperone"/>
</dbReference>
<dbReference type="AlphaFoldDB" id="A0A2A6BJF6"/>
<proteinExistence type="inferred from homology"/>
<comment type="catalytic activity">
    <reaction evidence="8">
        <text>2 superoxide + 2 H(+) = H2O2 + O2</text>
        <dbReference type="Rhea" id="RHEA:20696"/>
        <dbReference type="ChEBI" id="CHEBI:15378"/>
        <dbReference type="ChEBI" id="CHEBI:15379"/>
        <dbReference type="ChEBI" id="CHEBI:16240"/>
        <dbReference type="ChEBI" id="CHEBI:18421"/>
        <dbReference type="EC" id="1.15.1.1"/>
    </reaction>
</comment>
<dbReference type="FunFam" id="2.60.40.200:FF:000004">
    <property type="entry name" value="Copper chaperone for superoxide dismutase"/>
    <property type="match status" value="1"/>
</dbReference>
<dbReference type="PROSITE" id="PS00087">
    <property type="entry name" value="SOD_CU_ZN_1"/>
    <property type="match status" value="1"/>
</dbReference>
<evidence type="ECO:0000256" key="3">
    <source>
        <dbReference type="ARBA" id="ARBA00022723"/>
    </source>
</evidence>
<dbReference type="EnsemblMetazoa" id="PPA10318a.1">
    <property type="protein sequence ID" value="PPA10318a.1"/>
    <property type="gene ID" value="WBGene00099872"/>
</dbReference>
<dbReference type="InterPro" id="IPR018152">
    <property type="entry name" value="SOD_Cu/Zn_BS"/>
</dbReference>
<evidence type="ECO:0000256" key="7">
    <source>
        <dbReference type="ARBA" id="ARBA00023157"/>
    </source>
</evidence>
<evidence type="ECO:0000256" key="6">
    <source>
        <dbReference type="ARBA" id="ARBA00023008"/>
    </source>
</evidence>
<evidence type="ECO:0000256" key="2">
    <source>
        <dbReference type="ARBA" id="ARBA00010457"/>
    </source>
</evidence>
<dbReference type="PRINTS" id="PR00068">
    <property type="entry name" value="CUZNDISMTASE"/>
</dbReference>
<reference evidence="10" key="2">
    <citation type="submission" date="2022-06" db="UniProtKB">
        <authorList>
            <consortium name="EnsemblMetazoa"/>
        </authorList>
    </citation>
    <scope>IDENTIFICATION</scope>
    <source>
        <strain evidence="10">PS312</strain>
    </source>
</reference>
<sequence length="222" mass="23794">MFSSSIRFPISIPLHFRMKTLFISALLSIAVAQKVQFLRGRAILFRSRTGDLPGEVVGVVDFYQENAGVRLNGSINGLTAGLHGFHVHDKGDLSNGCLAAGGHYNPFNKNHGAQNATIRHHGDLGNIETPNSGPTNIQCRDSYLTLNGPMSIVGRALVVHEKADDLGLGGTEASRTTGDAGARWACGIIAIMEEDPTARDNSALSFFSLSSSLLIILAYFNQ</sequence>
<dbReference type="PROSITE" id="PS00332">
    <property type="entry name" value="SOD_CU_ZN_2"/>
    <property type="match status" value="1"/>
</dbReference>
<dbReference type="CDD" id="cd00305">
    <property type="entry name" value="Cu-Zn_Superoxide_Dismutase"/>
    <property type="match status" value="1"/>
</dbReference>
<accession>A0A8R1UB71</accession>
<gene>
    <name evidence="10" type="primary">WBGene00099872</name>
</gene>
<comment type="function">
    <text evidence="8">Destroys radicals which are normally produced within the cells and which are toxic to biological systems.</text>
</comment>
<name>A0A2A6BJF6_PRIPA</name>
<keyword evidence="3 8" id="KW-0479">Metal-binding</keyword>